<evidence type="ECO:0000313" key="2">
    <source>
        <dbReference type="Proteomes" id="UP001140949"/>
    </source>
</evidence>
<comment type="caution">
    <text evidence="1">The sequence shown here is derived from an EMBL/GenBank/DDBJ whole genome shotgun (WGS) entry which is preliminary data.</text>
</comment>
<dbReference type="AlphaFoldDB" id="A0AAX6FR83"/>
<dbReference type="GO" id="GO:0005840">
    <property type="term" value="C:ribosome"/>
    <property type="evidence" value="ECO:0007669"/>
    <property type="project" value="UniProtKB-KW"/>
</dbReference>
<keyword evidence="2" id="KW-1185">Reference proteome</keyword>
<keyword evidence="1" id="KW-0687">Ribonucleoprotein</keyword>
<protein>
    <submittedName>
        <fullName evidence="1">Ribosomal protein S16 (Chloroplast)</fullName>
    </submittedName>
</protein>
<sequence length="66" mass="8015">MNPFLSTYKYLYKYLYVERKLEIIDYYLSVEPMTIHDSILNQLHTGSKFNSKLEECYGKTSFETMW</sequence>
<proteinExistence type="predicted"/>
<name>A0AAX6FR83_IRIPA</name>
<accession>A0AAX6FR83</accession>
<gene>
    <name evidence="1" type="ORF">M6B38_406145</name>
</gene>
<organism evidence="1 2">
    <name type="scientific">Iris pallida</name>
    <name type="common">Sweet iris</name>
    <dbReference type="NCBI Taxonomy" id="29817"/>
    <lineage>
        <taxon>Eukaryota</taxon>
        <taxon>Viridiplantae</taxon>
        <taxon>Streptophyta</taxon>
        <taxon>Embryophyta</taxon>
        <taxon>Tracheophyta</taxon>
        <taxon>Spermatophyta</taxon>
        <taxon>Magnoliopsida</taxon>
        <taxon>Liliopsida</taxon>
        <taxon>Asparagales</taxon>
        <taxon>Iridaceae</taxon>
        <taxon>Iridoideae</taxon>
        <taxon>Irideae</taxon>
        <taxon>Iris</taxon>
    </lineage>
</organism>
<reference evidence="1" key="2">
    <citation type="submission" date="2023-04" db="EMBL/GenBank/DDBJ databases">
        <authorList>
            <person name="Bruccoleri R.E."/>
            <person name="Oakeley E.J."/>
            <person name="Faust A.-M."/>
            <person name="Dessus-Babus S."/>
            <person name="Altorfer M."/>
            <person name="Burckhardt D."/>
            <person name="Oertli M."/>
            <person name="Naumann U."/>
            <person name="Petersen F."/>
            <person name="Wong J."/>
        </authorList>
    </citation>
    <scope>NUCLEOTIDE SEQUENCE</scope>
    <source>
        <strain evidence="1">GSM-AAB239-AS_SAM_17_03QT</strain>
        <tissue evidence="1">Leaf</tissue>
    </source>
</reference>
<dbReference type="EMBL" id="JANAVB010027195">
    <property type="protein sequence ID" value="KAJ6818491.1"/>
    <property type="molecule type" value="Genomic_DNA"/>
</dbReference>
<dbReference type="Proteomes" id="UP001140949">
    <property type="component" value="Unassembled WGS sequence"/>
</dbReference>
<evidence type="ECO:0000313" key="1">
    <source>
        <dbReference type="EMBL" id="KAJ6818491.1"/>
    </source>
</evidence>
<reference evidence="1" key="1">
    <citation type="journal article" date="2023" name="GigaByte">
        <title>Genome assembly of the bearded iris, Iris pallida Lam.</title>
        <authorList>
            <person name="Bruccoleri R.E."/>
            <person name="Oakeley E.J."/>
            <person name="Faust A.M.E."/>
            <person name="Altorfer M."/>
            <person name="Dessus-Babus S."/>
            <person name="Burckhardt D."/>
            <person name="Oertli M."/>
            <person name="Naumann U."/>
            <person name="Petersen F."/>
            <person name="Wong J."/>
        </authorList>
    </citation>
    <scope>NUCLEOTIDE SEQUENCE</scope>
    <source>
        <strain evidence="1">GSM-AAB239-AS_SAM_17_03QT</strain>
    </source>
</reference>
<keyword evidence="1" id="KW-0689">Ribosomal protein</keyword>